<name>A0ABY8TNV4_TETOB</name>
<dbReference type="EMBL" id="CP126209">
    <property type="protein sequence ID" value="WIA10810.1"/>
    <property type="molecule type" value="Genomic_DNA"/>
</dbReference>
<keyword evidence="3" id="KW-1185">Reference proteome</keyword>
<feature type="region of interest" description="Disordered" evidence="1">
    <location>
        <begin position="302"/>
        <end position="329"/>
    </location>
</feature>
<gene>
    <name evidence="2" type="ORF">OEZ85_010978</name>
</gene>
<reference evidence="2 3" key="1">
    <citation type="submission" date="2023-05" db="EMBL/GenBank/DDBJ databases">
        <title>A 100% complete, gapless, phased diploid assembly of the Scenedesmus obliquus UTEX 3031 genome.</title>
        <authorList>
            <person name="Biondi T.C."/>
            <person name="Hanschen E.R."/>
            <person name="Kwon T."/>
            <person name="Eng W."/>
            <person name="Kruse C.P.S."/>
            <person name="Koehler S.I."/>
            <person name="Kunde Y."/>
            <person name="Gleasner C.D."/>
            <person name="You Mak K.T."/>
            <person name="Polle J."/>
            <person name="Hovde B.T."/>
            <person name="Starkenburg S.R."/>
        </authorList>
    </citation>
    <scope>NUCLEOTIDE SEQUENCE [LARGE SCALE GENOMIC DNA]</scope>
    <source>
        <strain evidence="2 3">DOE0152z</strain>
    </source>
</reference>
<evidence type="ECO:0000313" key="3">
    <source>
        <dbReference type="Proteomes" id="UP001244341"/>
    </source>
</evidence>
<feature type="compositionally biased region" description="Polar residues" evidence="1">
    <location>
        <begin position="315"/>
        <end position="329"/>
    </location>
</feature>
<proteinExistence type="predicted"/>
<evidence type="ECO:0000256" key="1">
    <source>
        <dbReference type="SAM" id="MobiDB-lite"/>
    </source>
</evidence>
<organism evidence="2 3">
    <name type="scientific">Tetradesmus obliquus</name>
    <name type="common">Green alga</name>
    <name type="synonym">Acutodesmus obliquus</name>
    <dbReference type="NCBI Taxonomy" id="3088"/>
    <lineage>
        <taxon>Eukaryota</taxon>
        <taxon>Viridiplantae</taxon>
        <taxon>Chlorophyta</taxon>
        <taxon>core chlorophytes</taxon>
        <taxon>Chlorophyceae</taxon>
        <taxon>CS clade</taxon>
        <taxon>Sphaeropleales</taxon>
        <taxon>Scenedesmaceae</taxon>
        <taxon>Tetradesmus</taxon>
    </lineage>
</organism>
<dbReference type="Proteomes" id="UP001244341">
    <property type="component" value="Chromosome 2b"/>
</dbReference>
<evidence type="ECO:0000313" key="2">
    <source>
        <dbReference type="EMBL" id="WIA10810.1"/>
    </source>
</evidence>
<feature type="compositionally biased region" description="Low complexity" evidence="1">
    <location>
        <begin position="304"/>
        <end position="314"/>
    </location>
</feature>
<sequence>MSSSFKYAWLSTSGLHDVVTAAEGDMVVLDTATYRSVKSRAMRAERDAVLLSLSGRVVHGASTFTEEVQAECVRRLERVIQAEAAGIKVSITHQSSKQMDEQLQLSLNHAMKSAAAYVLGLDDAACMPACRKELLRGLQELHVNQVYTDILCSFMCSMVGQVCEKLCQDGRTLRTQLQPKDACVLRELHQAAGCALIKELFRLPRVAVVQLPAHWASRLQVDEVQRAECAAAHASMLQASSRSHELELCKRFCTDHAMAWCLGMESLLLSKPAACVLLDACGSVVHGFASCDPDNKWAATSLASQSQQQQQQQSRGTEATTKNKSKATA</sequence>
<accession>A0ABY8TNV4</accession>
<protein>
    <submittedName>
        <fullName evidence="2">Uncharacterized protein</fullName>
    </submittedName>
</protein>